<sequence length="450" mass="50350">MPPQDDLESDSRPGLPRSLVLVKPPLPTLASSRSSRENSIEVQLPPLISGTLIMAFSAAVADALGNELITYYYLPDERIKINLDMVVERIISDFVKNIWDELFEFYRASNAEHGNQVTRLFEGPIRQIILILYGPEVSRCILERIGPGLSRRPLTWTETARGVDPSLALQLICGYWHRNFASRSPGGNPDDIARSIGSRLLSGESFRTLVSKFKQTLYTPHLVQVHLMESTIWEVTLKRRQRPPTDGFHLFQFRFEFDASQRFFAASNPSDSGIKEIPVITGTAEECGWATVRDYTLGYWPRTGGVVLEYLERAMVEARLSHLEGRSYTAMSFWESSNPSEAALYPGLRLLHFEIEPGAIRVTVSAWVQPMIDVLQQLAWTCAALSSSPVPDGVVECRTRISSWEYDHDLVRVNLGLLHKTAPEAGTVSWLRQNGGAVISSGFPVGEQST</sequence>
<gene>
    <name evidence="1" type="ORF">BN869_000004099_1</name>
</gene>
<name>A0A0B7JSK5_BIOOC</name>
<reference evidence="1" key="1">
    <citation type="submission" date="2015-01" db="EMBL/GenBank/DDBJ databases">
        <authorList>
            <person name="Durling Mikael"/>
        </authorList>
    </citation>
    <scope>NUCLEOTIDE SEQUENCE</scope>
</reference>
<dbReference type="EMBL" id="CDPU01000009">
    <property type="protein sequence ID" value="CEO48043.1"/>
    <property type="molecule type" value="Genomic_DNA"/>
</dbReference>
<dbReference type="AlphaFoldDB" id="A0A0B7JSK5"/>
<accession>A0A0B7JSK5</accession>
<protein>
    <submittedName>
        <fullName evidence="1">Uncharacterized protein</fullName>
    </submittedName>
</protein>
<proteinExistence type="predicted"/>
<organism evidence="1">
    <name type="scientific">Bionectria ochroleuca</name>
    <name type="common">Gliocladium roseum</name>
    <dbReference type="NCBI Taxonomy" id="29856"/>
    <lineage>
        <taxon>Eukaryota</taxon>
        <taxon>Fungi</taxon>
        <taxon>Dikarya</taxon>
        <taxon>Ascomycota</taxon>
        <taxon>Pezizomycotina</taxon>
        <taxon>Sordariomycetes</taxon>
        <taxon>Hypocreomycetidae</taxon>
        <taxon>Hypocreales</taxon>
        <taxon>Bionectriaceae</taxon>
        <taxon>Clonostachys</taxon>
    </lineage>
</organism>
<evidence type="ECO:0000313" key="1">
    <source>
        <dbReference type="EMBL" id="CEO48043.1"/>
    </source>
</evidence>